<keyword evidence="1" id="KW-1133">Transmembrane helix</keyword>
<keyword evidence="3" id="KW-1185">Reference proteome</keyword>
<organism evidence="2 3">
    <name type="scientific">Glossina brevipalpis</name>
    <dbReference type="NCBI Taxonomy" id="37001"/>
    <lineage>
        <taxon>Eukaryota</taxon>
        <taxon>Metazoa</taxon>
        <taxon>Ecdysozoa</taxon>
        <taxon>Arthropoda</taxon>
        <taxon>Hexapoda</taxon>
        <taxon>Insecta</taxon>
        <taxon>Pterygota</taxon>
        <taxon>Neoptera</taxon>
        <taxon>Endopterygota</taxon>
        <taxon>Diptera</taxon>
        <taxon>Brachycera</taxon>
        <taxon>Muscomorpha</taxon>
        <taxon>Hippoboscoidea</taxon>
        <taxon>Glossinidae</taxon>
        <taxon>Glossina</taxon>
    </lineage>
</organism>
<keyword evidence="1" id="KW-0812">Transmembrane</keyword>
<reference evidence="3" key="1">
    <citation type="submission" date="2014-03" db="EMBL/GenBank/DDBJ databases">
        <authorList>
            <person name="Aksoy S."/>
            <person name="Warren W."/>
            <person name="Wilson R.K."/>
        </authorList>
    </citation>
    <scope>NUCLEOTIDE SEQUENCE [LARGE SCALE GENOMIC DNA]</scope>
    <source>
        <strain evidence="3">IAEA</strain>
    </source>
</reference>
<evidence type="ECO:0000313" key="3">
    <source>
        <dbReference type="Proteomes" id="UP000091820"/>
    </source>
</evidence>
<dbReference type="EnsemblMetazoa" id="GBRI037928-RA">
    <property type="protein sequence ID" value="GBRI037928-PA"/>
    <property type="gene ID" value="GBRI037928"/>
</dbReference>
<evidence type="ECO:0000313" key="2">
    <source>
        <dbReference type="EnsemblMetazoa" id="GBRI037928-PA"/>
    </source>
</evidence>
<protein>
    <submittedName>
        <fullName evidence="2">Uncharacterized protein</fullName>
    </submittedName>
</protein>
<keyword evidence="1" id="KW-0472">Membrane</keyword>
<dbReference type="AlphaFoldDB" id="A0A1A9WZ38"/>
<feature type="transmembrane region" description="Helical" evidence="1">
    <location>
        <begin position="53"/>
        <end position="75"/>
    </location>
</feature>
<sequence length="102" mass="11728">MPSFDKIIKTGITQWKIDTKCGHAKSVHIALCRFLSTTDYISISLSFLLLNEAFITLCNILLSFILLLTALSLMWDLKEIIKIEIITNSLINPMFWPRQNIK</sequence>
<accession>A0A1A9WZ38</accession>
<dbReference type="VEuPathDB" id="VectorBase:GBRI037928"/>
<evidence type="ECO:0000256" key="1">
    <source>
        <dbReference type="SAM" id="Phobius"/>
    </source>
</evidence>
<proteinExistence type="predicted"/>
<reference evidence="2" key="2">
    <citation type="submission" date="2020-05" db="UniProtKB">
        <authorList>
            <consortium name="EnsemblMetazoa"/>
        </authorList>
    </citation>
    <scope>IDENTIFICATION</scope>
    <source>
        <strain evidence="2">IAEA</strain>
    </source>
</reference>
<dbReference type="Proteomes" id="UP000091820">
    <property type="component" value="Unassembled WGS sequence"/>
</dbReference>
<name>A0A1A9WZ38_9MUSC</name>